<evidence type="ECO:0000259" key="5">
    <source>
        <dbReference type="PROSITE" id="PS50072"/>
    </source>
</evidence>
<protein>
    <recommendedName>
        <fullName evidence="1">peptidylprolyl isomerase</fullName>
        <ecNumber evidence="1">5.2.1.8</ecNumber>
    </recommendedName>
</protein>
<dbReference type="GO" id="GO:0003755">
    <property type="term" value="F:peptidyl-prolyl cis-trans isomerase activity"/>
    <property type="evidence" value="ECO:0007669"/>
    <property type="project" value="UniProtKB-KW"/>
</dbReference>
<evidence type="ECO:0000256" key="4">
    <source>
        <dbReference type="SAM" id="SignalP"/>
    </source>
</evidence>
<accession>A0A6I1I442</accession>
<dbReference type="AlphaFoldDB" id="A0A6I1I442"/>
<dbReference type="PROSITE" id="PS50072">
    <property type="entry name" value="CSA_PPIASE_2"/>
    <property type="match status" value="1"/>
</dbReference>
<sequence length="313" mass="33494">MRLHPLNGLTMATVLGLAQLSAHAAPVQIKAPAELPAKATLADAIKASQPSDWRPLDPDNTLYLDIPAGRVVIELAPDFAPKHVANIKALVAEQYYDGLAITRAQDNWVAQWGDPNEKNPKPIQHAQRTLPGEFTVPLKNIKSFTRLPDADGYAPQVGHSNGFPSARDPKTGTAWLTHCYATVGVGRDSASDSGGGTELYAVIGQSPRHLDRDITVVGRVVSGMPLLSTLPRGTGPMGFYDSPEKNVPIKAIRLAASVPPAQRANLEVMRTDSAAYQAVLEAQRHRGGPWSKVTAGHIDLCNAPIPVREVGSK</sequence>
<keyword evidence="7" id="KW-1185">Reference proteome</keyword>
<dbReference type="InterPro" id="IPR044665">
    <property type="entry name" value="E_coli_cyclophilin_A-like"/>
</dbReference>
<keyword evidence="2" id="KW-0697">Rotamase</keyword>
<keyword evidence="3 6" id="KW-0413">Isomerase</keyword>
<dbReference type="EMBL" id="WFLI01000051">
    <property type="protein sequence ID" value="KAB8059471.1"/>
    <property type="molecule type" value="Genomic_DNA"/>
</dbReference>
<organism evidence="6 7">
    <name type="scientific">Janthinobacterium violaceinigrum</name>
    <dbReference type="NCBI Taxonomy" id="2654252"/>
    <lineage>
        <taxon>Bacteria</taxon>
        <taxon>Pseudomonadati</taxon>
        <taxon>Pseudomonadota</taxon>
        <taxon>Betaproteobacteria</taxon>
        <taxon>Burkholderiales</taxon>
        <taxon>Oxalobacteraceae</taxon>
        <taxon>Janthinobacterium</taxon>
    </lineage>
</organism>
<dbReference type="InterPro" id="IPR002130">
    <property type="entry name" value="Cyclophilin-type_PPIase_dom"/>
</dbReference>
<dbReference type="Gene3D" id="2.40.100.10">
    <property type="entry name" value="Cyclophilin-like"/>
    <property type="match status" value="1"/>
</dbReference>
<feature type="domain" description="PPIase cyclophilin-type" evidence="5">
    <location>
        <begin position="67"/>
        <end position="254"/>
    </location>
</feature>
<reference evidence="6 7" key="1">
    <citation type="submission" date="2019-10" db="EMBL/GenBank/DDBJ databases">
        <title>Three novel species isolated from a subtropical stream in China.</title>
        <authorList>
            <person name="Lu H."/>
        </authorList>
    </citation>
    <scope>NUCLEOTIDE SEQUENCE [LARGE SCALE GENOMIC DNA]</scope>
    <source>
        <strain evidence="6 7">FT13W</strain>
    </source>
</reference>
<dbReference type="SUPFAM" id="SSF50891">
    <property type="entry name" value="Cyclophilin-like"/>
    <property type="match status" value="1"/>
</dbReference>
<evidence type="ECO:0000256" key="1">
    <source>
        <dbReference type="ARBA" id="ARBA00013194"/>
    </source>
</evidence>
<name>A0A6I1I442_9BURK</name>
<comment type="caution">
    <text evidence="6">The sequence shown here is derived from an EMBL/GenBank/DDBJ whole genome shotgun (WGS) entry which is preliminary data.</text>
</comment>
<dbReference type="PANTHER" id="PTHR43246">
    <property type="entry name" value="PEPTIDYL-PROLYL CIS-TRANS ISOMERASE CYP38, CHLOROPLASTIC"/>
    <property type="match status" value="1"/>
</dbReference>
<proteinExistence type="predicted"/>
<dbReference type="InterPro" id="IPR029000">
    <property type="entry name" value="Cyclophilin-like_dom_sf"/>
</dbReference>
<dbReference type="EC" id="5.2.1.8" evidence="1"/>
<feature type="signal peptide" evidence="4">
    <location>
        <begin position="1"/>
        <end position="24"/>
    </location>
</feature>
<gene>
    <name evidence="6" type="ORF">GCN75_26450</name>
</gene>
<evidence type="ECO:0000313" key="7">
    <source>
        <dbReference type="Proteomes" id="UP000468717"/>
    </source>
</evidence>
<evidence type="ECO:0000313" key="6">
    <source>
        <dbReference type="EMBL" id="KAB8059471.1"/>
    </source>
</evidence>
<evidence type="ECO:0000256" key="3">
    <source>
        <dbReference type="ARBA" id="ARBA00023235"/>
    </source>
</evidence>
<dbReference type="RefSeq" id="WP_152285011.1">
    <property type="nucleotide sequence ID" value="NZ_WFLI01000051.1"/>
</dbReference>
<feature type="chain" id="PRO_5026074855" description="peptidylprolyl isomerase" evidence="4">
    <location>
        <begin position="25"/>
        <end position="313"/>
    </location>
</feature>
<keyword evidence="4" id="KW-0732">Signal</keyword>
<dbReference type="Proteomes" id="UP000468717">
    <property type="component" value="Unassembled WGS sequence"/>
</dbReference>
<dbReference type="Pfam" id="PF00160">
    <property type="entry name" value="Pro_isomerase"/>
    <property type="match status" value="1"/>
</dbReference>
<evidence type="ECO:0000256" key="2">
    <source>
        <dbReference type="ARBA" id="ARBA00023110"/>
    </source>
</evidence>